<evidence type="ECO:0000256" key="6">
    <source>
        <dbReference type="SAM" id="MobiDB-lite"/>
    </source>
</evidence>
<feature type="region of interest" description="Disordered" evidence="6">
    <location>
        <begin position="22"/>
        <end position="130"/>
    </location>
</feature>
<keyword evidence="2" id="KW-0479">Metal-binding</keyword>
<dbReference type="GeneID" id="40724554"/>
<feature type="compositionally biased region" description="Low complexity" evidence="6">
    <location>
        <begin position="233"/>
        <end position="242"/>
    </location>
</feature>
<dbReference type="InterPro" id="IPR036864">
    <property type="entry name" value="Zn2-C6_fun-type_DNA-bd_sf"/>
</dbReference>
<dbReference type="GO" id="GO:0000981">
    <property type="term" value="F:DNA-binding transcription factor activity, RNA polymerase II-specific"/>
    <property type="evidence" value="ECO:0007669"/>
    <property type="project" value="InterPro"/>
</dbReference>
<dbReference type="AlphaFoldDB" id="A0A4U7L059"/>
<evidence type="ECO:0000256" key="2">
    <source>
        <dbReference type="ARBA" id="ARBA00022723"/>
    </source>
</evidence>
<feature type="compositionally biased region" description="Basic residues" evidence="6">
    <location>
        <begin position="31"/>
        <end position="46"/>
    </location>
</feature>
<dbReference type="InterPro" id="IPR001138">
    <property type="entry name" value="Zn2Cys6_DnaBD"/>
</dbReference>
<dbReference type="PANTHER" id="PTHR47338:SF5">
    <property type="entry name" value="ZN(II)2CYS6 TRANSCRIPTION FACTOR (EUROFUNG)"/>
    <property type="match status" value="1"/>
</dbReference>
<dbReference type="OrthoDB" id="2123952at2759"/>
<dbReference type="GO" id="GO:0008270">
    <property type="term" value="F:zinc ion binding"/>
    <property type="evidence" value="ECO:0007669"/>
    <property type="project" value="InterPro"/>
</dbReference>
<feature type="region of interest" description="Disordered" evidence="6">
    <location>
        <begin position="233"/>
        <end position="266"/>
    </location>
</feature>
<feature type="compositionally biased region" description="Polar residues" evidence="6">
    <location>
        <begin position="783"/>
        <end position="796"/>
    </location>
</feature>
<dbReference type="SMART" id="SM00066">
    <property type="entry name" value="GAL4"/>
    <property type="match status" value="1"/>
</dbReference>
<evidence type="ECO:0000256" key="4">
    <source>
        <dbReference type="ARBA" id="ARBA00023163"/>
    </source>
</evidence>
<feature type="compositionally biased region" description="Low complexity" evidence="6">
    <location>
        <begin position="95"/>
        <end position="107"/>
    </location>
</feature>
<accession>A0A4U7L059</accession>
<dbReference type="InterPro" id="IPR007219">
    <property type="entry name" value="XnlR_reg_dom"/>
</dbReference>
<dbReference type="CDD" id="cd12148">
    <property type="entry name" value="fungal_TF_MHR"/>
    <property type="match status" value="1"/>
</dbReference>
<evidence type="ECO:0000313" key="9">
    <source>
        <dbReference type="Proteomes" id="UP000306050"/>
    </source>
</evidence>
<reference evidence="8 9" key="1">
    <citation type="submission" date="2019-05" db="EMBL/GenBank/DDBJ databases">
        <title>Sporisorium graminicola CBS 10092 draft sequencing and annotation.</title>
        <authorList>
            <person name="Solano-Gonzalez S."/>
            <person name="Caddick M.X."/>
            <person name="Darby A."/>
        </authorList>
    </citation>
    <scope>NUCLEOTIDE SEQUENCE [LARGE SCALE GENOMIC DNA]</scope>
    <source>
        <strain evidence="8 9">CBS 10092</strain>
    </source>
</reference>
<feature type="region of interest" description="Disordered" evidence="6">
    <location>
        <begin position="708"/>
        <end position="822"/>
    </location>
</feature>
<organism evidence="8 9">
    <name type="scientific">Sporisorium graminicola</name>
    <dbReference type="NCBI Taxonomy" id="280036"/>
    <lineage>
        <taxon>Eukaryota</taxon>
        <taxon>Fungi</taxon>
        <taxon>Dikarya</taxon>
        <taxon>Basidiomycota</taxon>
        <taxon>Ustilaginomycotina</taxon>
        <taxon>Ustilaginomycetes</taxon>
        <taxon>Ustilaginales</taxon>
        <taxon>Ustilaginaceae</taxon>
        <taxon>Sporisorium</taxon>
    </lineage>
</organism>
<keyword evidence="5" id="KW-0539">Nucleus</keyword>
<keyword evidence="9" id="KW-1185">Reference proteome</keyword>
<feature type="domain" description="Zn(2)-C6 fungal-type" evidence="7">
    <location>
        <begin position="156"/>
        <end position="185"/>
    </location>
</feature>
<dbReference type="EMBL" id="SRRM01000005">
    <property type="protein sequence ID" value="TKY89128.1"/>
    <property type="molecule type" value="Genomic_DNA"/>
</dbReference>
<dbReference type="SUPFAM" id="SSF57701">
    <property type="entry name" value="Zn2/Cys6 DNA-binding domain"/>
    <property type="match status" value="1"/>
</dbReference>
<evidence type="ECO:0000256" key="3">
    <source>
        <dbReference type="ARBA" id="ARBA00023015"/>
    </source>
</evidence>
<name>A0A4U7L059_9BASI</name>
<dbReference type="GO" id="GO:0003677">
    <property type="term" value="F:DNA binding"/>
    <property type="evidence" value="ECO:0007669"/>
    <property type="project" value="InterPro"/>
</dbReference>
<dbReference type="Proteomes" id="UP000306050">
    <property type="component" value="Chromosome SGRAM_12"/>
</dbReference>
<feature type="compositionally biased region" description="Low complexity" evidence="6">
    <location>
        <begin position="114"/>
        <end position="125"/>
    </location>
</feature>
<evidence type="ECO:0000313" key="8">
    <source>
        <dbReference type="EMBL" id="TKY89128.1"/>
    </source>
</evidence>
<dbReference type="GO" id="GO:0005634">
    <property type="term" value="C:nucleus"/>
    <property type="evidence" value="ECO:0007669"/>
    <property type="project" value="UniProtKB-SubCell"/>
</dbReference>
<dbReference type="Pfam" id="PF04082">
    <property type="entry name" value="Fungal_trans"/>
    <property type="match status" value="1"/>
</dbReference>
<dbReference type="GO" id="GO:0006351">
    <property type="term" value="P:DNA-templated transcription"/>
    <property type="evidence" value="ECO:0007669"/>
    <property type="project" value="InterPro"/>
</dbReference>
<feature type="compositionally biased region" description="Polar residues" evidence="6">
    <location>
        <begin position="248"/>
        <end position="257"/>
    </location>
</feature>
<evidence type="ECO:0000259" key="7">
    <source>
        <dbReference type="PROSITE" id="PS50048"/>
    </source>
</evidence>
<gene>
    <name evidence="8" type="ORF">EX895_001659</name>
</gene>
<feature type="compositionally biased region" description="Low complexity" evidence="6">
    <location>
        <begin position="748"/>
        <end position="768"/>
    </location>
</feature>
<dbReference type="PANTHER" id="PTHR47338">
    <property type="entry name" value="ZN(II)2CYS6 TRANSCRIPTION FACTOR (EUROFUNG)-RELATED"/>
    <property type="match status" value="1"/>
</dbReference>
<dbReference type="KEGG" id="sgra:EX895_001659"/>
<feature type="region of interest" description="Disordered" evidence="6">
    <location>
        <begin position="654"/>
        <end position="688"/>
    </location>
</feature>
<dbReference type="Pfam" id="PF00172">
    <property type="entry name" value="Zn_clus"/>
    <property type="match status" value="1"/>
</dbReference>
<keyword evidence="4" id="KW-0804">Transcription</keyword>
<keyword evidence="3" id="KW-0805">Transcription regulation</keyword>
<comment type="caution">
    <text evidence="8">The sequence shown here is derived from an EMBL/GenBank/DDBJ whole genome shotgun (WGS) entry which is preliminary data.</text>
</comment>
<evidence type="ECO:0000256" key="1">
    <source>
        <dbReference type="ARBA" id="ARBA00004123"/>
    </source>
</evidence>
<comment type="subcellular location">
    <subcellularLocation>
        <location evidence="1">Nucleus</location>
    </subcellularLocation>
</comment>
<feature type="compositionally biased region" description="Low complexity" evidence="6">
    <location>
        <begin position="670"/>
        <end position="688"/>
    </location>
</feature>
<protein>
    <recommendedName>
        <fullName evidence="7">Zn(2)-C6 fungal-type domain-containing protein</fullName>
    </recommendedName>
</protein>
<dbReference type="PROSITE" id="PS50048">
    <property type="entry name" value="ZN2_CY6_FUNGAL_2"/>
    <property type="match status" value="1"/>
</dbReference>
<proteinExistence type="predicted"/>
<evidence type="ECO:0000256" key="5">
    <source>
        <dbReference type="ARBA" id="ARBA00023242"/>
    </source>
</evidence>
<dbReference type="RefSeq" id="XP_029741113.1">
    <property type="nucleotide sequence ID" value="XM_029882258.1"/>
</dbReference>
<sequence>MLPSASATNMSRPHSTYLAAPWASGSEQHQHKPPSHLHPHHQHQHQQQHQQPHLAHSAYSASAGPSTYRALSSGHLAAASQPQQPHHSDPWSHRSASAAPASASSTSPLPPTFASPAPVANSNSAEQPIIRTTHVTADGTTIYAATGRKRKRLQKACVACHKAKRRCDGGLPCSNCDFSGRTCCYSDANGKMVLPTARIANEAGQPSGAAAHSSATLHPAEALTPAYTVAASPLSPSSSDLSGRVRGNTISSKSSPPSIGAPGPRAEGLLTIDDVAPERRRDLISIFFSQIHPFSCVMDEISFLRDLSTSEVPSYLLLSMFALAARFEQGISEAERERRFAQGETFARSARRMLQEEDRDGFTLLDRPDVDLALTLCFLAAHELGMGRVQRALSYSNDAVRIVATLKLAEGQLPPARKSNYMRDSFSSSSWPRRATCERLVLLAWTLDMTIAALAAQASSVRRSDVLAATRSFGTSGDEVRDDVTKSFARLAEIATVFGLVIDPSEPYNKGEEALQSWAAALVVEHKFDDYNMKQASRLLEEPEASAASHRAWFWAQMHLIAECSVFLMEARRAGGAQADRGQQKAALDNINLILSVLSITGRRNLFAFPALLICTQYSRPSPDASRWWVTARQCWNLAEQHISDAARFFVRPSNDAPSPGSGHSLTLPRLSSSSVGSHSSRSGVSASLPPIARLPLPSLRLSPSLSAPVRDAELRRSPEWRSASRDNRSPRSSFGSKSDDGAADNDGMSSTGGSSPNSSSFSPRSAPVEVGADDYVPVIAASSGSRTPPLSSQAFNKDPRSAWSPITSLRGEKRTLSAISS</sequence>
<feature type="compositionally biased region" description="Basic and acidic residues" evidence="6">
    <location>
        <begin position="711"/>
        <end position="730"/>
    </location>
</feature>
<dbReference type="CDD" id="cd00067">
    <property type="entry name" value="GAL4"/>
    <property type="match status" value="1"/>
</dbReference>
<dbReference type="PROSITE" id="PS00463">
    <property type="entry name" value="ZN2_CY6_FUNGAL_1"/>
    <property type="match status" value="1"/>
</dbReference>
<dbReference type="Gene3D" id="4.10.240.10">
    <property type="entry name" value="Zn(2)-C6 fungal-type DNA-binding domain"/>
    <property type="match status" value="1"/>
</dbReference>
<dbReference type="InterPro" id="IPR050815">
    <property type="entry name" value="TF_fung"/>
</dbReference>